<organism evidence="2 3">
    <name type="scientific">Collybiopsis luxurians FD-317 M1</name>
    <dbReference type="NCBI Taxonomy" id="944289"/>
    <lineage>
        <taxon>Eukaryota</taxon>
        <taxon>Fungi</taxon>
        <taxon>Dikarya</taxon>
        <taxon>Basidiomycota</taxon>
        <taxon>Agaricomycotina</taxon>
        <taxon>Agaricomycetes</taxon>
        <taxon>Agaricomycetidae</taxon>
        <taxon>Agaricales</taxon>
        <taxon>Marasmiineae</taxon>
        <taxon>Omphalotaceae</taxon>
        <taxon>Collybiopsis</taxon>
        <taxon>Collybiopsis luxurians</taxon>
    </lineage>
</organism>
<feature type="compositionally biased region" description="Polar residues" evidence="1">
    <location>
        <begin position="1"/>
        <end position="20"/>
    </location>
</feature>
<accession>A0A0D0BD05</accession>
<evidence type="ECO:0000256" key="1">
    <source>
        <dbReference type="SAM" id="MobiDB-lite"/>
    </source>
</evidence>
<dbReference type="HOGENOM" id="CLU_195453_0_0_1"/>
<evidence type="ECO:0000313" key="3">
    <source>
        <dbReference type="Proteomes" id="UP000053593"/>
    </source>
</evidence>
<proteinExistence type="predicted"/>
<dbReference type="EMBL" id="KN834771">
    <property type="protein sequence ID" value="KIK61525.1"/>
    <property type="molecule type" value="Genomic_DNA"/>
</dbReference>
<gene>
    <name evidence="2" type="ORF">GYMLUDRAFT_73439</name>
</gene>
<sequence>MLPTQYQTYPNPSSADSMSHITDHSEKWLQTAQQYITGRNSNSGGCAIYGQQDTRNEIL</sequence>
<protein>
    <submittedName>
        <fullName evidence="2">Uncharacterized protein</fullName>
    </submittedName>
</protein>
<dbReference type="Proteomes" id="UP000053593">
    <property type="component" value="Unassembled WGS sequence"/>
</dbReference>
<keyword evidence="3" id="KW-1185">Reference proteome</keyword>
<reference evidence="2 3" key="1">
    <citation type="submission" date="2014-04" db="EMBL/GenBank/DDBJ databases">
        <title>Evolutionary Origins and Diversification of the Mycorrhizal Mutualists.</title>
        <authorList>
            <consortium name="DOE Joint Genome Institute"/>
            <consortium name="Mycorrhizal Genomics Consortium"/>
            <person name="Kohler A."/>
            <person name="Kuo A."/>
            <person name="Nagy L.G."/>
            <person name="Floudas D."/>
            <person name="Copeland A."/>
            <person name="Barry K.W."/>
            <person name="Cichocki N."/>
            <person name="Veneault-Fourrey C."/>
            <person name="LaButti K."/>
            <person name="Lindquist E.A."/>
            <person name="Lipzen A."/>
            <person name="Lundell T."/>
            <person name="Morin E."/>
            <person name="Murat C."/>
            <person name="Riley R."/>
            <person name="Ohm R."/>
            <person name="Sun H."/>
            <person name="Tunlid A."/>
            <person name="Henrissat B."/>
            <person name="Grigoriev I.V."/>
            <person name="Hibbett D.S."/>
            <person name="Martin F."/>
        </authorList>
    </citation>
    <scope>NUCLEOTIDE SEQUENCE [LARGE SCALE GENOMIC DNA]</scope>
    <source>
        <strain evidence="2 3">FD-317 M1</strain>
    </source>
</reference>
<name>A0A0D0BD05_9AGAR</name>
<dbReference type="AlphaFoldDB" id="A0A0D0BD05"/>
<feature type="region of interest" description="Disordered" evidence="1">
    <location>
        <begin position="1"/>
        <end position="21"/>
    </location>
</feature>
<evidence type="ECO:0000313" key="2">
    <source>
        <dbReference type="EMBL" id="KIK61525.1"/>
    </source>
</evidence>